<evidence type="ECO:0000256" key="9">
    <source>
        <dbReference type="ARBA" id="ARBA00022892"/>
    </source>
</evidence>
<dbReference type="PROSITE" id="PS50294">
    <property type="entry name" value="WD_REPEATS_REGION"/>
    <property type="match status" value="1"/>
</dbReference>
<evidence type="ECO:0000256" key="5">
    <source>
        <dbReference type="ARBA" id="ARBA00022490"/>
    </source>
</evidence>
<evidence type="ECO:0000256" key="11">
    <source>
        <dbReference type="ARBA" id="ARBA00023136"/>
    </source>
</evidence>
<feature type="compositionally biased region" description="Low complexity" evidence="18">
    <location>
        <begin position="1043"/>
        <end position="1072"/>
    </location>
</feature>
<dbReference type="PROSITE" id="PS50082">
    <property type="entry name" value="WD_REPEATS_2"/>
    <property type="match status" value="2"/>
</dbReference>
<evidence type="ECO:0000256" key="4">
    <source>
        <dbReference type="ARBA" id="ARBA00022448"/>
    </source>
</evidence>
<keyword evidence="5" id="KW-0963">Cytoplasm</keyword>
<feature type="repeat" description="WD" evidence="17">
    <location>
        <begin position="256"/>
        <end position="298"/>
    </location>
</feature>
<evidence type="ECO:0000256" key="12">
    <source>
        <dbReference type="ARBA" id="ARBA00023329"/>
    </source>
</evidence>
<keyword evidence="6 17" id="KW-0853">WD repeat</keyword>
<reference evidence="19" key="1">
    <citation type="submission" date="2025-08" db="UniProtKB">
        <authorList>
            <consortium name="Ensembl"/>
        </authorList>
    </citation>
    <scope>IDENTIFICATION</scope>
</reference>
<evidence type="ECO:0000256" key="2">
    <source>
        <dbReference type="ARBA" id="ARBA00004406"/>
    </source>
</evidence>
<evidence type="ECO:0000256" key="18">
    <source>
        <dbReference type="SAM" id="MobiDB-lite"/>
    </source>
</evidence>
<dbReference type="FunFam" id="1.20.940.10:FF:000001">
    <property type="entry name" value="Protein transport protein Sec31A isoform A"/>
    <property type="match status" value="1"/>
</dbReference>
<comment type="subcellular location">
    <subcellularLocation>
        <location evidence="1">Cytoplasmic vesicle</location>
        <location evidence="1">COPII-coated vesicle membrane</location>
        <topology evidence="1">Peripheral membrane protein</topology>
        <orientation evidence="1">Cytoplasmic side</orientation>
    </subcellularLocation>
    <subcellularLocation>
        <location evidence="2">Endoplasmic reticulum membrane</location>
        <topology evidence="2">Peripheral membrane protein</topology>
    </subcellularLocation>
</comment>
<dbReference type="InterPro" id="IPR040251">
    <property type="entry name" value="SEC31-like"/>
</dbReference>
<proteinExistence type="inferred from homology"/>
<keyword evidence="7" id="KW-0677">Repeat</keyword>
<evidence type="ECO:0000256" key="13">
    <source>
        <dbReference type="ARBA" id="ARBA00025471"/>
    </source>
</evidence>
<sequence length="1230" mass="132549">MKLKEINRTAIQAWSPAEQHPIYLAAGTSAQQLDATFSTNASLEIFELDLADPTLAMKSCGSFSSPHRYHKLVWGPHGIGDQSLPSGVLIAGGENGNIILYDASKIIAGDSEVIISQSEKHTGPVRALDVNSSQTNLVASGGNESEIYIWDLNNLSSPMTPGPKTQPLEDISCVAWNKQVQHILASASPSGKASVWDLRKNDLIIKVSDHSNRMHCSGLAWNPEVATQLVLASEDDRMPVIQMWDLRFATSPLKVLESHTRGVLAIAWSEADPELLLSCGKDNRILCWNPNTAEVLYELPTSTQWCFDIQWCPRNPAVLSAAAFDGHISIYSIMGGSNDNATTLQAEQLSSSFGNMDPFGTGKTLPPLQLPQTAPSQSTVTPLKKPPKWIRRPVGASFAFGGKLVTLDNIKPAAQQSAAHVVHISQVVTETDFLDRSNQLQATLTAGNFLEYCQSKTEAAQSEFEKTVWSFLKVNFEEDARGKYLDLLGYKKEELALKIASALEQNCKSDEADVVEKKSTVEEEEEEEPPAAETSDLDEIPFEDEEPAAEETSNTDITPAPTSDTVNLKVSQDIDGLITQALLTGDYEAAVNLCLHDNRMADGIILAIAGGPELLAKTQKKYFSKTQSKISKLISAVVMKDWLDILETCDLQNWKEALAAVMTYAKPEEFSSLCGVLGSRLEAAEDTALQAQACLCYICAGTVEQLVAYWAKAQDSCSPLSLQELVEKVVVLQRAVLRAQGGVSPDMGALMAEKMNQYASLLASQGSLQTAISYLPTNTQQVAVHQLRDRLSRALGQQQQSEVRQTLPAAVSVQTYTQPQPPQVPAQPAAHTQYHPQGRSATTVTSWSNQTPTALPSVPRPLVPASDPQVESSAPGFGLQSPVSASVPGSAPFMFSQQYQNCPQQFTPAAGTPGIYQPLQYSSSMASPLPPPPSSSSSAAAVYPPQFMHPASAPPVISGPPQGQPFSPPPLSSGMSFQHGGPGSPTAYLPPPVSRFPGGINQDSAWSLEGPQNGWNDPPALNRAPKKKKMPENFTPPAPITAPIMAPLGDPQVPAGQTLQPQQQGPDQPVGPAIFTPIQQQPLGPLGRNPSMPQGNMEGAPGAPIGDVIKSIPTEKITKKPIPEEHLVLKTTFEGLIQKCLAAASDPQTKRKLDDAHKRLEYLYDKLREQTLSPAIVGGLHSMARSIECRCYTDGLNIHTHIVSSSNFSETSAFMPVLKVVLTQANKLGV</sequence>
<keyword evidence="10" id="KW-0653">Protein transport</keyword>
<dbReference type="GO" id="GO:0015031">
    <property type="term" value="P:protein transport"/>
    <property type="evidence" value="ECO:0007669"/>
    <property type="project" value="UniProtKB-KW"/>
</dbReference>
<evidence type="ECO:0000256" key="17">
    <source>
        <dbReference type="PROSITE-ProRule" id="PRU00221"/>
    </source>
</evidence>
<feature type="compositionally biased region" description="Polar residues" evidence="18">
    <location>
        <begin position="551"/>
        <end position="564"/>
    </location>
</feature>
<dbReference type="GO" id="GO:0090110">
    <property type="term" value="P:COPII-coated vesicle cargo loading"/>
    <property type="evidence" value="ECO:0007669"/>
    <property type="project" value="TreeGrafter"/>
</dbReference>
<dbReference type="PANTHER" id="PTHR13923">
    <property type="entry name" value="SEC31-RELATED PROTEIN"/>
    <property type="match status" value="1"/>
</dbReference>
<dbReference type="GO" id="GO:0005198">
    <property type="term" value="F:structural molecule activity"/>
    <property type="evidence" value="ECO:0007669"/>
    <property type="project" value="TreeGrafter"/>
</dbReference>
<feature type="region of interest" description="Disordered" evidence="18">
    <location>
        <begin position="1043"/>
        <end position="1108"/>
    </location>
</feature>
<feature type="region of interest" description="Disordered" evidence="18">
    <location>
        <begin position="815"/>
        <end position="857"/>
    </location>
</feature>
<keyword evidence="8" id="KW-0256">Endoplasmic reticulum</keyword>
<name>A0A8C2B6Z1_CYPCA</name>
<evidence type="ECO:0000256" key="16">
    <source>
        <dbReference type="ARBA" id="ARBA00043112"/>
    </source>
</evidence>
<dbReference type="Gene3D" id="1.25.40.1030">
    <property type="match status" value="1"/>
</dbReference>
<evidence type="ECO:0000256" key="3">
    <source>
        <dbReference type="ARBA" id="ARBA00009358"/>
    </source>
</evidence>
<feature type="region of interest" description="Disordered" evidence="18">
    <location>
        <begin position="545"/>
        <end position="564"/>
    </location>
</feature>
<dbReference type="Proteomes" id="UP000694700">
    <property type="component" value="Unplaced"/>
</dbReference>
<dbReference type="AlphaFoldDB" id="A0A8C2B6Z1"/>
<dbReference type="Gene3D" id="1.20.940.10">
    <property type="entry name" value="Functional domain of the splicing factor Prp18"/>
    <property type="match status" value="1"/>
</dbReference>
<dbReference type="GO" id="GO:0005789">
    <property type="term" value="C:endoplasmic reticulum membrane"/>
    <property type="evidence" value="ECO:0007669"/>
    <property type="project" value="UniProtKB-SubCell"/>
</dbReference>
<dbReference type="GO" id="GO:0070971">
    <property type="term" value="C:endoplasmic reticulum exit site"/>
    <property type="evidence" value="ECO:0007669"/>
    <property type="project" value="TreeGrafter"/>
</dbReference>
<dbReference type="GO" id="GO:0007029">
    <property type="term" value="P:endoplasmic reticulum organization"/>
    <property type="evidence" value="ECO:0007669"/>
    <property type="project" value="TreeGrafter"/>
</dbReference>
<protein>
    <recommendedName>
        <fullName evidence="14">Protein transport protein Sec31A</fullName>
    </recommendedName>
    <alternativeName>
        <fullName evidence="16">SEC31-like protein 1</fullName>
    </alternativeName>
    <alternativeName>
        <fullName evidence="15">SEC31-related protein A</fullName>
    </alternativeName>
</protein>
<dbReference type="InterPro" id="IPR015943">
    <property type="entry name" value="WD40/YVTN_repeat-like_dom_sf"/>
</dbReference>
<dbReference type="Ensembl" id="ENSCCRT00015119707.1">
    <property type="protein sequence ID" value="ENSCCRP00015116039.1"/>
    <property type="gene ID" value="ENSCCRG00015044428.1"/>
</dbReference>
<evidence type="ECO:0000256" key="6">
    <source>
        <dbReference type="ARBA" id="ARBA00022574"/>
    </source>
</evidence>
<accession>A0A8C2B6Z1</accession>
<dbReference type="Pfam" id="PF00400">
    <property type="entry name" value="WD40"/>
    <property type="match status" value="2"/>
</dbReference>
<keyword evidence="11" id="KW-0472">Membrane</keyword>
<feature type="region of interest" description="Disordered" evidence="18">
    <location>
        <begin position="511"/>
        <end position="540"/>
    </location>
</feature>
<feature type="compositionally biased region" description="Acidic residues" evidence="18">
    <location>
        <begin position="522"/>
        <end position="540"/>
    </location>
</feature>
<comment type="similarity">
    <text evidence="3">Belongs to the WD repeat SEC31 family.</text>
</comment>
<organism evidence="19 20">
    <name type="scientific">Cyprinus carpio</name>
    <name type="common">Common carp</name>
    <dbReference type="NCBI Taxonomy" id="7962"/>
    <lineage>
        <taxon>Eukaryota</taxon>
        <taxon>Metazoa</taxon>
        <taxon>Chordata</taxon>
        <taxon>Craniata</taxon>
        <taxon>Vertebrata</taxon>
        <taxon>Euteleostomi</taxon>
        <taxon>Actinopterygii</taxon>
        <taxon>Neopterygii</taxon>
        <taxon>Teleostei</taxon>
        <taxon>Ostariophysi</taxon>
        <taxon>Cypriniformes</taxon>
        <taxon>Cyprinidae</taxon>
        <taxon>Cyprininae</taxon>
        <taxon>Cyprinus</taxon>
    </lineage>
</organism>
<evidence type="ECO:0000313" key="19">
    <source>
        <dbReference type="Ensembl" id="ENSCCRP00015116039.1"/>
    </source>
</evidence>
<evidence type="ECO:0000256" key="15">
    <source>
        <dbReference type="ARBA" id="ARBA00041470"/>
    </source>
</evidence>
<feature type="repeat" description="WD" evidence="17">
    <location>
        <begin position="118"/>
        <end position="160"/>
    </location>
</feature>
<evidence type="ECO:0000256" key="8">
    <source>
        <dbReference type="ARBA" id="ARBA00022824"/>
    </source>
</evidence>
<dbReference type="SUPFAM" id="SSF50978">
    <property type="entry name" value="WD40 repeat-like"/>
    <property type="match status" value="1"/>
</dbReference>
<keyword evidence="4" id="KW-0813">Transport</keyword>
<feature type="compositionally biased region" description="Polar residues" evidence="18">
    <location>
        <begin position="839"/>
        <end position="854"/>
    </location>
</feature>
<keyword evidence="9" id="KW-0931">ER-Golgi transport</keyword>
<dbReference type="SMART" id="SM00320">
    <property type="entry name" value="WD40"/>
    <property type="match status" value="6"/>
</dbReference>
<feature type="compositionally biased region" description="Basic and acidic residues" evidence="18">
    <location>
        <begin position="511"/>
        <end position="521"/>
    </location>
</feature>
<dbReference type="GO" id="GO:0030127">
    <property type="term" value="C:COPII vesicle coat"/>
    <property type="evidence" value="ECO:0007669"/>
    <property type="project" value="TreeGrafter"/>
</dbReference>
<dbReference type="Gene3D" id="2.130.10.10">
    <property type="entry name" value="YVTN repeat-like/Quinoprotein amine dehydrogenase"/>
    <property type="match status" value="1"/>
</dbReference>
<evidence type="ECO:0000256" key="1">
    <source>
        <dbReference type="ARBA" id="ARBA00004299"/>
    </source>
</evidence>
<dbReference type="FunFam" id="1.25.40.1030:FF:000011">
    <property type="entry name" value="SEC31 homolog B, COPII coat complex component"/>
    <property type="match status" value="1"/>
</dbReference>
<dbReference type="PANTHER" id="PTHR13923:SF23">
    <property type="entry name" value="PROTEIN TRANSPORT PROTEIN SEC31A"/>
    <property type="match status" value="1"/>
</dbReference>
<dbReference type="InterPro" id="IPR036322">
    <property type="entry name" value="WD40_repeat_dom_sf"/>
</dbReference>
<feature type="compositionally biased region" description="Pro residues" evidence="18">
    <location>
        <begin position="962"/>
        <end position="971"/>
    </location>
</feature>
<evidence type="ECO:0000256" key="10">
    <source>
        <dbReference type="ARBA" id="ARBA00022927"/>
    </source>
</evidence>
<evidence type="ECO:0000256" key="14">
    <source>
        <dbReference type="ARBA" id="ARBA00039468"/>
    </source>
</evidence>
<keyword evidence="12" id="KW-0968">Cytoplasmic vesicle</keyword>
<comment type="function">
    <text evidence="13">Component of the coat protein complex II (COPII) which promotes the formation of transport vesicles from the endoplasmic reticulum (ER). The coat has two main functions, the physical deformation of the endoplasmic reticulum membrane into vesicles and the selection of cargo molecules.</text>
</comment>
<dbReference type="InterPro" id="IPR001680">
    <property type="entry name" value="WD40_rpt"/>
</dbReference>
<evidence type="ECO:0000256" key="7">
    <source>
        <dbReference type="ARBA" id="ARBA00022737"/>
    </source>
</evidence>
<feature type="region of interest" description="Disordered" evidence="18">
    <location>
        <begin position="952"/>
        <end position="1029"/>
    </location>
</feature>
<evidence type="ECO:0000313" key="20">
    <source>
        <dbReference type="Proteomes" id="UP000694700"/>
    </source>
</evidence>
<dbReference type="FunFam" id="2.130.10.10:FF:000009">
    <property type="entry name" value="Protein transport protein Sec31A isoform A"/>
    <property type="match status" value="1"/>
</dbReference>